<gene>
    <name evidence="4" type="ORF">FHR99_001508</name>
</gene>
<evidence type="ECO:0000259" key="3">
    <source>
        <dbReference type="PROSITE" id="PS01031"/>
    </source>
</evidence>
<accession>A0A7W4W4H3</accession>
<sequence length="137" mass="15902">MSTFTYTPYAWLDDFRRDFNRLVNAGSEQQTWSPAVDLSEDDSGYFITVDLPGVNPDNVEITTHSQQLTIKGKREWDECERTRLSTERWRGDFVRRFTLPKIADVDRIDAKYSNGVLAIHLPKSKEAEPRRIAINVH</sequence>
<dbReference type="SUPFAM" id="SSF49764">
    <property type="entry name" value="HSP20-like chaperones"/>
    <property type="match status" value="1"/>
</dbReference>
<reference evidence="4 5" key="1">
    <citation type="submission" date="2020-08" db="EMBL/GenBank/DDBJ databases">
        <title>Genomic Encyclopedia of Type Strains, Phase III (KMG-III): the genomes of soil and plant-associated and newly described type strains.</title>
        <authorList>
            <person name="Whitman W."/>
        </authorList>
    </citation>
    <scope>NUCLEOTIDE SEQUENCE [LARGE SCALE GENOMIC DNA]</scope>
    <source>
        <strain evidence="4 5">CECT 8654</strain>
    </source>
</reference>
<dbReference type="Proteomes" id="UP000537130">
    <property type="component" value="Unassembled WGS sequence"/>
</dbReference>
<organism evidence="4 5">
    <name type="scientific">Litorivivens lipolytica</name>
    <dbReference type="NCBI Taxonomy" id="1524264"/>
    <lineage>
        <taxon>Bacteria</taxon>
        <taxon>Pseudomonadati</taxon>
        <taxon>Pseudomonadota</taxon>
        <taxon>Gammaproteobacteria</taxon>
        <taxon>Litorivivens</taxon>
    </lineage>
</organism>
<proteinExistence type="inferred from homology"/>
<dbReference type="EMBL" id="JACHWY010000001">
    <property type="protein sequence ID" value="MBB3047272.1"/>
    <property type="molecule type" value="Genomic_DNA"/>
</dbReference>
<name>A0A7W4W4H3_9GAMM</name>
<dbReference type="InterPro" id="IPR008978">
    <property type="entry name" value="HSP20-like_chaperone"/>
</dbReference>
<dbReference type="PROSITE" id="PS01031">
    <property type="entry name" value="SHSP"/>
    <property type="match status" value="1"/>
</dbReference>
<feature type="domain" description="SHSP" evidence="3">
    <location>
        <begin position="27"/>
        <end position="137"/>
    </location>
</feature>
<dbReference type="RefSeq" id="WP_183409905.1">
    <property type="nucleotide sequence ID" value="NZ_JACHWY010000001.1"/>
</dbReference>
<evidence type="ECO:0000313" key="4">
    <source>
        <dbReference type="EMBL" id="MBB3047272.1"/>
    </source>
</evidence>
<dbReference type="InterPro" id="IPR002068">
    <property type="entry name" value="A-crystallin/Hsp20_dom"/>
</dbReference>
<evidence type="ECO:0000313" key="5">
    <source>
        <dbReference type="Proteomes" id="UP000537130"/>
    </source>
</evidence>
<dbReference type="Pfam" id="PF00011">
    <property type="entry name" value="HSP20"/>
    <property type="match status" value="1"/>
</dbReference>
<dbReference type="PANTHER" id="PTHR11527">
    <property type="entry name" value="HEAT-SHOCK PROTEIN 20 FAMILY MEMBER"/>
    <property type="match status" value="1"/>
</dbReference>
<dbReference type="AlphaFoldDB" id="A0A7W4W4H3"/>
<dbReference type="CDD" id="cd06464">
    <property type="entry name" value="ACD_sHsps-like"/>
    <property type="match status" value="1"/>
</dbReference>
<evidence type="ECO:0000256" key="1">
    <source>
        <dbReference type="PROSITE-ProRule" id="PRU00285"/>
    </source>
</evidence>
<dbReference type="Gene3D" id="2.60.40.790">
    <property type="match status" value="1"/>
</dbReference>
<keyword evidence="5" id="KW-1185">Reference proteome</keyword>
<comment type="similarity">
    <text evidence="1 2">Belongs to the small heat shock protein (HSP20) family.</text>
</comment>
<evidence type="ECO:0000256" key="2">
    <source>
        <dbReference type="RuleBase" id="RU003616"/>
    </source>
</evidence>
<protein>
    <submittedName>
        <fullName evidence="4">HSP20 family protein</fullName>
    </submittedName>
</protein>
<dbReference type="InterPro" id="IPR031107">
    <property type="entry name" value="Small_HSP"/>
</dbReference>
<comment type="caution">
    <text evidence="4">The sequence shown here is derived from an EMBL/GenBank/DDBJ whole genome shotgun (WGS) entry which is preliminary data.</text>
</comment>